<evidence type="ECO:0000313" key="3">
    <source>
        <dbReference type="EMBL" id="WIX98027.1"/>
    </source>
</evidence>
<evidence type="ECO:0000256" key="1">
    <source>
        <dbReference type="SAM" id="SignalP"/>
    </source>
</evidence>
<dbReference type="EMBL" id="CP127295">
    <property type="protein sequence ID" value="WIX98027.1"/>
    <property type="molecule type" value="Genomic_DNA"/>
</dbReference>
<evidence type="ECO:0000313" key="4">
    <source>
        <dbReference type="Proteomes" id="UP001239397"/>
    </source>
</evidence>
<gene>
    <name evidence="3" type="ORF">QRX60_28570</name>
</gene>
<keyword evidence="4" id="KW-1185">Reference proteome</keyword>
<protein>
    <recommendedName>
        <fullName evidence="2">AMIN-like domain-containing protein</fullName>
    </recommendedName>
</protein>
<keyword evidence="1" id="KW-0732">Signal</keyword>
<dbReference type="PROSITE" id="PS51257">
    <property type="entry name" value="PROKAR_LIPOPROTEIN"/>
    <property type="match status" value="1"/>
</dbReference>
<dbReference type="KEGG" id="amog:QRX60_28570"/>
<proteinExistence type="predicted"/>
<feature type="signal peptide" evidence="1">
    <location>
        <begin position="1"/>
        <end position="21"/>
    </location>
</feature>
<name>A0A9Y2JH90_9PSEU</name>
<evidence type="ECO:0000259" key="2">
    <source>
        <dbReference type="Pfam" id="PF24837"/>
    </source>
</evidence>
<dbReference type="RefSeq" id="WP_285994512.1">
    <property type="nucleotide sequence ID" value="NZ_CP127295.1"/>
</dbReference>
<feature type="chain" id="PRO_5040866250" description="AMIN-like domain-containing protein" evidence="1">
    <location>
        <begin position="22"/>
        <end position="300"/>
    </location>
</feature>
<feature type="domain" description="AMIN-like" evidence="2">
    <location>
        <begin position="39"/>
        <end position="162"/>
    </location>
</feature>
<dbReference type="InterPro" id="IPR056303">
    <property type="entry name" value="AMIN-like"/>
</dbReference>
<reference evidence="3 4" key="1">
    <citation type="submission" date="2023-06" db="EMBL/GenBank/DDBJ databases">
        <authorList>
            <person name="Oyuntsetseg B."/>
            <person name="Kim S.B."/>
        </authorList>
    </citation>
    <scope>NUCLEOTIDE SEQUENCE [LARGE SCALE GENOMIC DNA]</scope>
    <source>
        <strain evidence="3 4">4-36</strain>
    </source>
</reference>
<accession>A0A9Y2JH90</accession>
<dbReference type="Pfam" id="PF24837">
    <property type="entry name" value="AMIN-like"/>
    <property type="match status" value="1"/>
</dbReference>
<organism evidence="3 4">
    <name type="scientific">Amycolatopsis mongoliensis</name>
    <dbReference type="NCBI Taxonomy" id="715475"/>
    <lineage>
        <taxon>Bacteria</taxon>
        <taxon>Bacillati</taxon>
        <taxon>Actinomycetota</taxon>
        <taxon>Actinomycetes</taxon>
        <taxon>Pseudonocardiales</taxon>
        <taxon>Pseudonocardiaceae</taxon>
        <taxon>Amycolatopsis</taxon>
    </lineage>
</organism>
<sequence>MRLLPLFAVPTALSCGLLAFAQPTPGAPRSRSTTQDQATLVAVRAAHHADFDRVVFEFDGPLPAERDVRYVPEVIGDPSGNPVPLVGDAFLNVRMAFATGHDDSGDTTYGAPRRTYPLPNVIQVVNAGDFEGVLNFGIGVARQSPVRLSVLTGPSRVVIDIDTPFRTVPAQAFFLDVARFEAATEPYTRAVSRPVIPPATAHGALQRLFAGPTESELAQRLAFVDSDATGFTGLAIVDSIARVRLTGGCSSHGSTFSIAEEITRTLKQFPSVHWVKIYDPAGHTERPDGAVDSIPECLEP</sequence>
<dbReference type="AlphaFoldDB" id="A0A9Y2JH90"/>
<dbReference type="Proteomes" id="UP001239397">
    <property type="component" value="Chromosome"/>
</dbReference>